<feature type="region of interest" description="Disordered" evidence="1">
    <location>
        <begin position="68"/>
        <end position="103"/>
    </location>
</feature>
<organism evidence="2 3">
    <name type="scientific">Desmophyllum pertusum</name>
    <dbReference type="NCBI Taxonomy" id="174260"/>
    <lineage>
        <taxon>Eukaryota</taxon>
        <taxon>Metazoa</taxon>
        <taxon>Cnidaria</taxon>
        <taxon>Anthozoa</taxon>
        <taxon>Hexacorallia</taxon>
        <taxon>Scleractinia</taxon>
        <taxon>Caryophylliina</taxon>
        <taxon>Caryophylliidae</taxon>
        <taxon>Desmophyllum</taxon>
    </lineage>
</organism>
<evidence type="ECO:0000256" key="1">
    <source>
        <dbReference type="SAM" id="MobiDB-lite"/>
    </source>
</evidence>
<gene>
    <name evidence="2" type="ORF">OS493_019388</name>
</gene>
<feature type="compositionally biased region" description="Polar residues" evidence="1">
    <location>
        <begin position="322"/>
        <end position="336"/>
    </location>
</feature>
<proteinExistence type="predicted"/>
<feature type="region of interest" description="Disordered" evidence="1">
    <location>
        <begin position="310"/>
        <end position="354"/>
    </location>
</feature>
<dbReference type="OrthoDB" id="5987514at2759"/>
<dbReference type="AlphaFoldDB" id="A0A9X0D8I1"/>
<name>A0A9X0D8I1_9CNID</name>
<reference evidence="2" key="1">
    <citation type="submission" date="2023-01" db="EMBL/GenBank/DDBJ databases">
        <title>Genome assembly of the deep-sea coral Lophelia pertusa.</title>
        <authorList>
            <person name="Herrera S."/>
            <person name="Cordes E."/>
        </authorList>
    </citation>
    <scope>NUCLEOTIDE SEQUENCE</scope>
    <source>
        <strain evidence="2">USNM1676648</strain>
        <tissue evidence="2">Polyp</tissue>
    </source>
</reference>
<dbReference type="Proteomes" id="UP001163046">
    <property type="component" value="Unassembled WGS sequence"/>
</dbReference>
<protein>
    <submittedName>
        <fullName evidence="2">Uncharacterized protein</fullName>
    </submittedName>
</protein>
<keyword evidence="3" id="KW-1185">Reference proteome</keyword>
<evidence type="ECO:0000313" key="3">
    <source>
        <dbReference type="Proteomes" id="UP001163046"/>
    </source>
</evidence>
<accession>A0A9X0D8I1</accession>
<sequence>MSLTRGPCFVSAEVIRAFSCQCRTTEETARMWDTCKVSIGKMPTFKKKSKTESSRVACLSEFCKNLSNTKSQPQSLSGRRLPIAGATGASTKEGTSPEARTGIPTESPGADSYGIHFIQHSPEPLEPVNKCPVAEYPHKERQPEEGFALKKSGGKRVLFTVAQKEIMMEFYERSQATRGIRANPKDAAEVMKQRGIEPLKESQIRSWWSTYHQKRKAALNTLTQEANSLATQIPHAATDQTMASPVPLQQSLPTTQGSTCTMPVAPLTSATPTAPQTMASTVPIEQCRITTWGNAVPVTSATHTAPRPIASTVPVQHPRPTTRGNAVPVTSSTHTTPKPMASTVPVQHPRTRTRGNAAPVTSAAHTAPQTMASTAPVPSVNMSYLDGIHSLHIPFVVEWHFPLPTNDAKLNHEWQLSLWEAILKGNEIHDDMYENYAVDVDVHDAVDKAGDECGVNCI</sequence>
<feature type="compositionally biased region" description="Polar residues" evidence="1">
    <location>
        <begin position="68"/>
        <end position="77"/>
    </location>
</feature>
<evidence type="ECO:0000313" key="2">
    <source>
        <dbReference type="EMBL" id="KAJ7391257.1"/>
    </source>
</evidence>
<dbReference type="EMBL" id="MU825407">
    <property type="protein sequence ID" value="KAJ7391257.1"/>
    <property type="molecule type" value="Genomic_DNA"/>
</dbReference>
<comment type="caution">
    <text evidence="2">The sequence shown here is derived from an EMBL/GenBank/DDBJ whole genome shotgun (WGS) entry which is preliminary data.</text>
</comment>